<gene>
    <name evidence="1" type="ORF">EZS28_037101</name>
</gene>
<dbReference type="SUPFAM" id="SSF48371">
    <property type="entry name" value="ARM repeat"/>
    <property type="match status" value="1"/>
</dbReference>
<name>A0A5J4UBX2_9EUKA</name>
<organism evidence="1 2">
    <name type="scientific">Streblomastix strix</name>
    <dbReference type="NCBI Taxonomy" id="222440"/>
    <lineage>
        <taxon>Eukaryota</taxon>
        <taxon>Metamonada</taxon>
        <taxon>Preaxostyla</taxon>
        <taxon>Oxymonadida</taxon>
        <taxon>Streblomastigidae</taxon>
        <taxon>Streblomastix</taxon>
    </lineage>
</organism>
<dbReference type="InterPro" id="IPR011989">
    <property type="entry name" value="ARM-like"/>
</dbReference>
<dbReference type="EMBL" id="SNRW01018398">
    <property type="protein sequence ID" value="KAA6367372.1"/>
    <property type="molecule type" value="Genomic_DNA"/>
</dbReference>
<evidence type="ECO:0000313" key="1">
    <source>
        <dbReference type="EMBL" id="KAA6367372.1"/>
    </source>
</evidence>
<reference evidence="1 2" key="1">
    <citation type="submission" date="2019-03" db="EMBL/GenBank/DDBJ databases">
        <title>Single cell metagenomics reveals metabolic interactions within the superorganism composed of flagellate Streblomastix strix and complex community of Bacteroidetes bacteria on its surface.</title>
        <authorList>
            <person name="Treitli S.C."/>
            <person name="Kolisko M."/>
            <person name="Husnik F."/>
            <person name="Keeling P."/>
            <person name="Hampl V."/>
        </authorList>
    </citation>
    <scope>NUCLEOTIDE SEQUENCE [LARGE SCALE GENOMIC DNA]</scope>
    <source>
        <strain evidence="1">ST1C</strain>
    </source>
</reference>
<comment type="caution">
    <text evidence="1">The sequence shown here is derived from an EMBL/GenBank/DDBJ whole genome shotgun (WGS) entry which is preliminary data.</text>
</comment>
<evidence type="ECO:0000313" key="2">
    <source>
        <dbReference type="Proteomes" id="UP000324800"/>
    </source>
</evidence>
<dbReference type="Proteomes" id="UP000324800">
    <property type="component" value="Unassembled WGS sequence"/>
</dbReference>
<accession>A0A5J4UBX2</accession>
<sequence length="287" mass="33085">MMVKINAILEKGRQNINNDGGLILVTLKLAQDLLNDSRVDIDAQMKKGIFFDQLFKFFEEIPHEQIIDEFAFILVAIIDVTTDAQKLKMKKERYLQPLIHHLNCSDEFVLVDVTLFLTYIVIQQKETGEIQQYNEIRHFFIKNGGLELLIKIFKNENIQREDIKKNCAFIIGSLHKAQKIPSEYRSAVIVFLKGMFSDEDNEYVYLSALTLAQLAECKVKIIDQGLMLALNLLNYGSKSVIQKVQQAVPWNAVRDIIQNAEDASDDEEQESYVWSAKLLDEWMSFVS</sequence>
<dbReference type="InterPro" id="IPR016024">
    <property type="entry name" value="ARM-type_fold"/>
</dbReference>
<proteinExistence type="predicted"/>
<dbReference type="AlphaFoldDB" id="A0A5J4UBX2"/>
<dbReference type="Gene3D" id="1.25.10.10">
    <property type="entry name" value="Leucine-rich Repeat Variant"/>
    <property type="match status" value="1"/>
</dbReference>
<protein>
    <submittedName>
        <fullName evidence="1">Uncharacterized protein</fullName>
    </submittedName>
</protein>